<dbReference type="RefSeq" id="WP_235050652.1">
    <property type="nucleotide sequence ID" value="NZ_JAKFHA010000002.1"/>
</dbReference>
<accession>A0AA41U1X9</accession>
<keyword evidence="3" id="KW-1185">Reference proteome</keyword>
<gene>
    <name evidence="2" type="ORF">LZ495_04815</name>
</gene>
<reference evidence="2" key="1">
    <citation type="submission" date="2022-01" db="EMBL/GenBank/DDBJ databases">
        <title>Genome-Based Taxonomic Classification of the Phylum Actinobacteria.</title>
        <authorList>
            <person name="Gao Y."/>
        </authorList>
    </citation>
    <scope>NUCLEOTIDE SEQUENCE</scope>
    <source>
        <strain evidence="2">KLBMP 8922</strain>
    </source>
</reference>
<dbReference type="AlphaFoldDB" id="A0AA41U1X9"/>
<evidence type="ECO:0000313" key="3">
    <source>
        <dbReference type="Proteomes" id="UP001165378"/>
    </source>
</evidence>
<dbReference type="Gene3D" id="3.40.390.10">
    <property type="entry name" value="Collagenase (Catalytic Domain)"/>
    <property type="match status" value="1"/>
</dbReference>
<comment type="caution">
    <text evidence="2">The sequence shown here is derived from an EMBL/GenBank/DDBJ whole genome shotgun (WGS) entry which is preliminary data.</text>
</comment>
<dbReference type="InterPro" id="IPR019026">
    <property type="entry name" value="Peptidase_M64_IgA"/>
</dbReference>
<dbReference type="Pfam" id="PF09471">
    <property type="entry name" value="Peptidase_M64"/>
    <property type="match status" value="2"/>
</dbReference>
<dbReference type="GO" id="GO:0008237">
    <property type="term" value="F:metallopeptidase activity"/>
    <property type="evidence" value="ECO:0007669"/>
    <property type="project" value="InterPro"/>
</dbReference>
<dbReference type="EMBL" id="JAKFHA010000002">
    <property type="protein sequence ID" value="MCF2526544.1"/>
    <property type="molecule type" value="Genomic_DNA"/>
</dbReference>
<feature type="signal peptide" evidence="1">
    <location>
        <begin position="1"/>
        <end position="28"/>
    </location>
</feature>
<dbReference type="InterPro" id="IPR024079">
    <property type="entry name" value="MetalloPept_cat_dom_sf"/>
</dbReference>
<name>A0AA41U1X9_9ACTN</name>
<organism evidence="2 3">
    <name type="scientific">Yinghuangia soli</name>
    <dbReference type="NCBI Taxonomy" id="2908204"/>
    <lineage>
        <taxon>Bacteria</taxon>
        <taxon>Bacillati</taxon>
        <taxon>Actinomycetota</taxon>
        <taxon>Actinomycetes</taxon>
        <taxon>Kitasatosporales</taxon>
        <taxon>Streptomycetaceae</taxon>
        <taxon>Yinghuangia</taxon>
    </lineage>
</organism>
<protein>
    <submittedName>
        <fullName evidence="2">M64 family metallopeptidase</fullName>
    </submittedName>
</protein>
<proteinExistence type="predicted"/>
<feature type="chain" id="PRO_5041353457" evidence="1">
    <location>
        <begin position="29"/>
        <end position="427"/>
    </location>
</feature>
<keyword evidence="1" id="KW-0732">Signal</keyword>
<sequence>MRRSRKNRMRVLAAALAASLLPLSSAFAAPDEPNGPKGEEGAWYEVFSQDGRITLERAKGGDTKPETRAVGDAKLTTFAANGPSVNRMDFVFEGDGYTKDQLPAFAQQTQAAWNALFSHEPLKTYAKFVNGHRIDIESSVSGISADGNRSNVKQTPLGMRFWCHGIERLLCVDTDKAEKYAKMAPAANKIITIANTSTYGGAGGGVTTATGSNQFSNQVLVHEMGHSLGALGDEYDTPFGSGGGEEPAFPNVTAFTEQQMRERNTKWTKWLGADSVDNAKIGVHQGANYYTSGFYRPTPDSVMRTLGKEFNNVSIEALIKGIYNIVRPIDGSTYEPRGYLLPDQQVSTSVQSLPNGQMQVYWALNGQAIPGTVGKLQINLKDYANLIKKGQYNSLSVTARDTTPWVKDEEFRNAKMTQTDSWWVWGG</sequence>
<evidence type="ECO:0000256" key="1">
    <source>
        <dbReference type="SAM" id="SignalP"/>
    </source>
</evidence>
<evidence type="ECO:0000313" key="2">
    <source>
        <dbReference type="EMBL" id="MCF2526544.1"/>
    </source>
</evidence>
<dbReference type="Proteomes" id="UP001165378">
    <property type="component" value="Unassembled WGS sequence"/>
</dbReference>